<accession>A0A5B9D7A4</accession>
<dbReference type="AlphaFoldDB" id="A0A5B9D7A4"/>
<evidence type="ECO:0000313" key="2">
    <source>
        <dbReference type="EMBL" id="QEE14730.1"/>
    </source>
</evidence>
<dbReference type="KEGG" id="psyt:DSAG12_00545"/>
<keyword evidence="2" id="KW-0378">Hydrolase</keyword>
<dbReference type="EMBL" id="CP042905">
    <property type="protein sequence ID" value="QEE14730.1"/>
    <property type="molecule type" value="Genomic_DNA"/>
</dbReference>
<reference evidence="2 3" key="1">
    <citation type="journal article" date="2020" name="Nature">
        <title>Isolation of an archaeon at the prokaryote-eukaryote interface.</title>
        <authorList>
            <person name="Imachi H."/>
            <person name="Nobu M.K."/>
            <person name="Nakahara N."/>
            <person name="Morono Y."/>
            <person name="Ogawara M."/>
            <person name="Takaki Y."/>
            <person name="Takano Y."/>
            <person name="Uematsu K."/>
            <person name="Ikuta T."/>
            <person name="Ito M."/>
            <person name="Matsui Y."/>
            <person name="Miyazaki M."/>
            <person name="Murata K."/>
            <person name="Saito Y."/>
            <person name="Sakai S."/>
            <person name="Song C."/>
            <person name="Tasumi E."/>
            <person name="Yamanaka Y."/>
            <person name="Yamaguchi T."/>
            <person name="Kamagata Y."/>
            <person name="Tamaki H."/>
            <person name="Takai K."/>
        </authorList>
    </citation>
    <scope>NUCLEOTIDE SEQUENCE [LARGE SCALE GENOMIC DNA]</scope>
    <source>
        <strain evidence="2 3">MK-D1</strain>
    </source>
</reference>
<evidence type="ECO:0000259" key="1">
    <source>
        <dbReference type="Pfam" id="PF00561"/>
    </source>
</evidence>
<dbReference type="SUPFAM" id="SSF53474">
    <property type="entry name" value="alpha/beta-Hydrolases"/>
    <property type="match status" value="1"/>
</dbReference>
<protein>
    <submittedName>
        <fullName evidence="2">Alpha/beta hydrolase</fullName>
    </submittedName>
</protein>
<sequence>MVDTTQAPKIIFIHGYESSGHGFKGNYLRSIFPEIITPDFTGELLERMEQLRNVLMAEEKWVFIGSSFGGLMGALYMMEHPEKVEKAILMAPALVSPLIPENFKLKKNDNSVIIFHGKNDEVVPLEPVRKFAEKYFIKHKYHLVDDDHRLHATTKSIDWKKLLKI</sequence>
<evidence type="ECO:0000313" key="3">
    <source>
        <dbReference type="Proteomes" id="UP000321408"/>
    </source>
</evidence>
<dbReference type="Pfam" id="PF00561">
    <property type="entry name" value="Abhydrolase_1"/>
    <property type="match status" value="1"/>
</dbReference>
<feature type="domain" description="AB hydrolase-1" evidence="1">
    <location>
        <begin position="40"/>
        <end position="95"/>
    </location>
</feature>
<dbReference type="InterPro" id="IPR029058">
    <property type="entry name" value="AB_hydrolase_fold"/>
</dbReference>
<name>A0A5B9D7A4_9ARCH</name>
<dbReference type="RefSeq" id="WP_147661674.1">
    <property type="nucleotide sequence ID" value="NZ_CP042905.2"/>
</dbReference>
<dbReference type="PANTHER" id="PTHR42886:SF29">
    <property type="entry name" value="PUMMELIG, ISOFORM A"/>
    <property type="match status" value="1"/>
</dbReference>
<keyword evidence="3" id="KW-1185">Reference proteome</keyword>
<dbReference type="Gene3D" id="3.40.50.1820">
    <property type="entry name" value="alpha/beta hydrolase"/>
    <property type="match status" value="1"/>
</dbReference>
<reference evidence="2 3" key="2">
    <citation type="journal article" date="2024" name="Int. J. Syst. Evol. Microbiol.">
        <title>Promethearchaeum syntrophicum gen. nov., sp. nov., an anaerobic, obligately syntrophic archaeon, the first isolate of the lineage 'Asgard' archaea, and proposal of the new archaeal phylum Promethearchaeota phyl. nov. and kingdom Promethearchaeati regn. nov.</title>
        <authorList>
            <person name="Imachi H."/>
            <person name="Nobu M.K."/>
            <person name="Kato S."/>
            <person name="Takaki Y."/>
            <person name="Miyazaki M."/>
            <person name="Miyata M."/>
            <person name="Ogawara M."/>
            <person name="Saito Y."/>
            <person name="Sakai S."/>
            <person name="Tahara Y.O."/>
            <person name="Takano Y."/>
            <person name="Tasumi E."/>
            <person name="Uematsu K."/>
            <person name="Yoshimura T."/>
            <person name="Itoh T."/>
            <person name="Ohkuma M."/>
            <person name="Takai K."/>
        </authorList>
    </citation>
    <scope>NUCLEOTIDE SEQUENCE [LARGE SCALE GENOMIC DNA]</scope>
    <source>
        <strain evidence="2 3">MK-D1</strain>
    </source>
</reference>
<dbReference type="GO" id="GO:0016787">
    <property type="term" value="F:hydrolase activity"/>
    <property type="evidence" value="ECO:0007669"/>
    <property type="project" value="UniProtKB-KW"/>
</dbReference>
<organism evidence="2 3">
    <name type="scientific">Promethearchaeum syntrophicum</name>
    <dbReference type="NCBI Taxonomy" id="2594042"/>
    <lineage>
        <taxon>Archaea</taxon>
        <taxon>Promethearchaeati</taxon>
        <taxon>Promethearchaeota</taxon>
        <taxon>Promethearchaeia</taxon>
        <taxon>Promethearchaeales</taxon>
        <taxon>Promethearchaeaceae</taxon>
        <taxon>Promethearchaeum</taxon>
    </lineage>
</organism>
<proteinExistence type="predicted"/>
<dbReference type="InterPro" id="IPR000073">
    <property type="entry name" value="AB_hydrolase_1"/>
</dbReference>
<gene>
    <name evidence="2" type="ORF">DSAG12_00545</name>
</gene>
<dbReference type="Proteomes" id="UP000321408">
    <property type="component" value="Chromosome"/>
</dbReference>
<dbReference type="PANTHER" id="PTHR42886">
    <property type="entry name" value="RE40534P-RELATED"/>
    <property type="match status" value="1"/>
</dbReference>
<dbReference type="GeneID" id="41328549"/>